<protein>
    <submittedName>
        <fullName evidence="9">Acyltransferase family protein</fullName>
    </submittedName>
</protein>
<dbReference type="AlphaFoldDB" id="A0A939D9W8"/>
<keyword evidence="4 7" id="KW-0812">Transmembrane</keyword>
<proteinExistence type="inferred from homology"/>
<evidence type="ECO:0000256" key="3">
    <source>
        <dbReference type="ARBA" id="ARBA00022475"/>
    </source>
</evidence>
<dbReference type="EMBL" id="JAFJZZ010000006">
    <property type="protein sequence ID" value="MBN7774084.1"/>
    <property type="molecule type" value="Genomic_DNA"/>
</dbReference>
<dbReference type="GO" id="GO:0005886">
    <property type="term" value="C:plasma membrane"/>
    <property type="evidence" value="ECO:0007669"/>
    <property type="project" value="UniProtKB-SubCell"/>
</dbReference>
<evidence type="ECO:0000313" key="9">
    <source>
        <dbReference type="EMBL" id="MBN7774084.1"/>
    </source>
</evidence>
<feature type="transmembrane region" description="Helical" evidence="7">
    <location>
        <begin position="199"/>
        <end position="218"/>
    </location>
</feature>
<feature type="domain" description="Acyltransferase 3" evidence="8">
    <location>
        <begin position="8"/>
        <end position="388"/>
    </location>
</feature>
<feature type="transmembrane region" description="Helical" evidence="7">
    <location>
        <begin position="370"/>
        <end position="392"/>
    </location>
</feature>
<feature type="transmembrane region" description="Helical" evidence="7">
    <location>
        <begin position="80"/>
        <end position="101"/>
    </location>
</feature>
<comment type="subcellular location">
    <subcellularLocation>
        <location evidence="1">Cell membrane</location>
        <topology evidence="1">Multi-pass membrane protein</topology>
    </subcellularLocation>
</comment>
<feature type="transmembrane region" description="Helical" evidence="7">
    <location>
        <begin position="340"/>
        <end position="358"/>
    </location>
</feature>
<dbReference type="RefSeq" id="WP_206582927.1">
    <property type="nucleotide sequence ID" value="NZ_JAFJZZ010000006.1"/>
</dbReference>
<feature type="transmembrane region" description="Helical" evidence="7">
    <location>
        <begin position="166"/>
        <end position="184"/>
    </location>
</feature>
<feature type="transmembrane region" description="Helical" evidence="7">
    <location>
        <begin position="140"/>
        <end position="159"/>
    </location>
</feature>
<dbReference type="Proteomes" id="UP000664545">
    <property type="component" value="Unassembled WGS sequence"/>
</dbReference>
<evidence type="ECO:0000256" key="7">
    <source>
        <dbReference type="SAM" id="Phobius"/>
    </source>
</evidence>
<gene>
    <name evidence="9" type="ORF">JYB65_11980</name>
</gene>
<keyword evidence="9" id="KW-0012">Acyltransferase</keyword>
<evidence type="ECO:0000313" key="10">
    <source>
        <dbReference type="Proteomes" id="UP000664545"/>
    </source>
</evidence>
<accession>A0A939D9W8</accession>
<feature type="transmembrane region" description="Helical" evidence="7">
    <location>
        <begin position="264"/>
        <end position="285"/>
    </location>
</feature>
<keyword evidence="6 7" id="KW-0472">Membrane</keyword>
<dbReference type="Pfam" id="PF01757">
    <property type="entry name" value="Acyl_transf_3"/>
    <property type="match status" value="1"/>
</dbReference>
<keyword evidence="10" id="KW-1185">Reference proteome</keyword>
<sequence length="407" mass="47784">MKKRLIHYDLLRIFAAYLIVMLHLSVQYIRQAPASFEAYTQWEYAIAFSAFSRIGVPIFIMLSGLFLLNPDKNISISAIFTKYLPKIVLLFIAWSFFYAFAEQDFYRQVWASDFHFQKCWHDMDQQLFWHSVLRGNYHMWYLYMLAGLYLITPFVRIIAAHATKRQFCYFMGLCILITFVTKFNDSLWKLKPLSETLDTLSLTFAFGYVGYFLAGYFLDKIFSDSASDLAVSQSTEAAALHDWKTFCQVIFNKLKQKLDKLNKYAILIYLLGAGAFFFTVAWTVHANPMFGFRFPELILFSNYSPTVFLMSFAVFTFTARLKHLQFPRFLRIIAKKLPKYMLLVYMIHPFFIVEARRGGLLLDSTSAFSLPFNAFIVFLISLVISIVLQQIYEGFRRISKWIIKYIR</sequence>
<keyword evidence="9" id="KW-0808">Transferase</keyword>
<evidence type="ECO:0000256" key="2">
    <source>
        <dbReference type="ARBA" id="ARBA00007400"/>
    </source>
</evidence>
<dbReference type="InterPro" id="IPR002656">
    <property type="entry name" value="Acyl_transf_3_dom"/>
</dbReference>
<organism evidence="9 10">
    <name type="scientific">Clostridium aminobutyricum</name>
    <dbReference type="NCBI Taxonomy" id="33953"/>
    <lineage>
        <taxon>Bacteria</taxon>
        <taxon>Bacillati</taxon>
        <taxon>Bacillota</taxon>
        <taxon>Clostridia</taxon>
        <taxon>Eubacteriales</taxon>
        <taxon>Clostridiaceae</taxon>
        <taxon>Clostridium</taxon>
    </lineage>
</organism>
<feature type="transmembrane region" description="Helical" evidence="7">
    <location>
        <begin position="12"/>
        <end position="29"/>
    </location>
</feature>
<dbReference type="GO" id="GO:0009246">
    <property type="term" value="P:enterobacterial common antigen biosynthetic process"/>
    <property type="evidence" value="ECO:0007669"/>
    <property type="project" value="TreeGrafter"/>
</dbReference>
<name>A0A939D9W8_CLOAM</name>
<evidence type="ECO:0000256" key="4">
    <source>
        <dbReference type="ARBA" id="ARBA00022692"/>
    </source>
</evidence>
<keyword evidence="5 7" id="KW-1133">Transmembrane helix</keyword>
<feature type="transmembrane region" description="Helical" evidence="7">
    <location>
        <begin position="44"/>
        <end position="68"/>
    </location>
</feature>
<comment type="caution">
    <text evidence="9">The sequence shown here is derived from an EMBL/GenBank/DDBJ whole genome shotgun (WGS) entry which is preliminary data.</text>
</comment>
<comment type="similarity">
    <text evidence="2">Belongs to the acyltransferase 3 family.</text>
</comment>
<dbReference type="GO" id="GO:0016413">
    <property type="term" value="F:O-acetyltransferase activity"/>
    <property type="evidence" value="ECO:0007669"/>
    <property type="project" value="TreeGrafter"/>
</dbReference>
<feature type="transmembrane region" description="Helical" evidence="7">
    <location>
        <begin position="297"/>
        <end position="319"/>
    </location>
</feature>
<evidence type="ECO:0000256" key="1">
    <source>
        <dbReference type="ARBA" id="ARBA00004651"/>
    </source>
</evidence>
<evidence type="ECO:0000256" key="5">
    <source>
        <dbReference type="ARBA" id="ARBA00022989"/>
    </source>
</evidence>
<evidence type="ECO:0000256" key="6">
    <source>
        <dbReference type="ARBA" id="ARBA00023136"/>
    </source>
</evidence>
<keyword evidence="3" id="KW-1003">Cell membrane</keyword>
<reference evidence="9" key="1">
    <citation type="submission" date="2021-02" db="EMBL/GenBank/DDBJ databases">
        <title>Abyssanaerobacter marinus gen.nov., sp., nov, anaerobic bacterium isolated from the Onnuri vent field of Indian Ocean and suggestion of Mogibacteriaceae fam. nov., and proposal of reclassification of ambiguous this family's genus member.</title>
        <authorList>
            <person name="Kim Y.J."/>
            <person name="Yang J.-A."/>
        </authorList>
    </citation>
    <scope>NUCLEOTIDE SEQUENCE</scope>
    <source>
        <strain evidence="9">DSM 2634</strain>
    </source>
</reference>
<dbReference type="PANTHER" id="PTHR40074">
    <property type="entry name" value="O-ACETYLTRANSFERASE WECH"/>
    <property type="match status" value="1"/>
</dbReference>
<evidence type="ECO:0000259" key="8">
    <source>
        <dbReference type="Pfam" id="PF01757"/>
    </source>
</evidence>
<dbReference type="PANTHER" id="PTHR40074:SF2">
    <property type="entry name" value="O-ACETYLTRANSFERASE WECH"/>
    <property type="match status" value="1"/>
</dbReference>